<reference evidence="4 5" key="1">
    <citation type="submission" date="2019-11" db="EMBL/GenBank/DDBJ databases">
        <title>Complete genome sequence of Corynebacterium kalinowskii 1959, a novel Corynebacterium species isolated from soil of a small paddock in Vilsendorf, Germany.</title>
        <authorList>
            <person name="Schaffert L."/>
            <person name="Ruwe M."/>
            <person name="Milse J."/>
            <person name="Hanuschka K."/>
            <person name="Ortseifen V."/>
            <person name="Droste J."/>
            <person name="Brandt D."/>
            <person name="Schlueter L."/>
            <person name="Kutter Y."/>
            <person name="Vinke S."/>
            <person name="Viehoefer P."/>
            <person name="Jacob L."/>
            <person name="Luebke N.-C."/>
            <person name="Schulte-Berndt E."/>
            <person name="Hain C."/>
            <person name="Linder M."/>
            <person name="Schmidt P."/>
            <person name="Wollenschlaeger L."/>
            <person name="Luttermann T."/>
            <person name="Thieme E."/>
            <person name="Hassa J."/>
            <person name="Haak M."/>
            <person name="Wittchen M."/>
            <person name="Mentz A."/>
            <person name="Persicke M."/>
            <person name="Busche T."/>
            <person name="Ruckert C."/>
        </authorList>
    </citation>
    <scope>NUCLEOTIDE SEQUENCE [LARGE SCALE GENOMIC DNA]</scope>
    <source>
        <strain evidence="4 5">2039</strain>
    </source>
</reference>
<accession>A0A6B8VM74</accession>
<dbReference type="Gene3D" id="3.90.226.10">
    <property type="entry name" value="2-enoyl-CoA Hydratase, Chain A, domain 1"/>
    <property type="match status" value="2"/>
</dbReference>
<keyword evidence="4" id="KW-0436">Ligase</keyword>
<dbReference type="InterPro" id="IPR011763">
    <property type="entry name" value="COA_CT_C"/>
</dbReference>
<evidence type="ECO:0000259" key="3">
    <source>
        <dbReference type="PROSITE" id="PS50989"/>
    </source>
</evidence>
<keyword evidence="5" id="KW-1185">Reference proteome</keyword>
<dbReference type="Pfam" id="PF01039">
    <property type="entry name" value="Carboxyl_trans"/>
    <property type="match status" value="1"/>
</dbReference>
<comment type="similarity">
    <text evidence="1">Belongs to the AccD/PCCB family.</text>
</comment>
<sequence length="534" mass="55686">MTAAESDLTTTSGKLADLRKRLSETLAPVGEAAVAATHAAGRATARERITHLLDEGSFVEVDALARHRATAFGMEANRPVTDGVVTGYGTVAGRKVCVFSQDASIFEGAMGEVYGEKLIKILQLATKTGVPLIGVHEGAGARVKEGVVSLAMYAKVLALSTQASGIIPQIAVVTGATSGAHALIPALSDILVTVEGDSELYLTAPGIASTVAGREISGQELGGAGVQRDNGTSHHSAESDLAALDWVRSLLAQLPANHRSEAPRLAVEALSGSVRENLTDSDRELDSLIPDSDAQTYDVHEVLTRVVDDGELLELQAAHAPNIITALARVEGRTVGVVANQPTVLAGCLDIKAATKAARFIRTCDAFNIPIVEFVDAPGFLPGTEQEHGGILAAVAKLSYATAEASVGKITVITRKALGGAYVVMGAKDLGTDLVFAWPTAEIAVTDAPSAVESIYADKLSRAAEKGEDVAALAADYAAEYEESHINPYLAAERGLVDAVIPPSETRGNIIEGLRLLDRKVLQPLAKKHGNIPL</sequence>
<dbReference type="InterPro" id="IPR034733">
    <property type="entry name" value="AcCoA_carboxyl_beta"/>
</dbReference>
<dbReference type="AlphaFoldDB" id="A0A6B8VM74"/>
<dbReference type="PROSITE" id="PS50980">
    <property type="entry name" value="COA_CT_NTER"/>
    <property type="match status" value="1"/>
</dbReference>
<dbReference type="InterPro" id="IPR011762">
    <property type="entry name" value="COA_CT_N"/>
</dbReference>
<feature type="domain" description="CoA carboxyltransferase C-terminal" evidence="3">
    <location>
        <begin position="280"/>
        <end position="527"/>
    </location>
</feature>
<evidence type="ECO:0000259" key="2">
    <source>
        <dbReference type="PROSITE" id="PS50980"/>
    </source>
</evidence>
<dbReference type="GO" id="GO:0009317">
    <property type="term" value="C:acetyl-CoA carboxylase complex"/>
    <property type="evidence" value="ECO:0007669"/>
    <property type="project" value="TreeGrafter"/>
</dbReference>
<gene>
    <name evidence="4" type="primary">accD1</name>
    <name evidence="4" type="ORF">COCCU_03090</name>
</gene>
<feature type="domain" description="CoA carboxyltransferase N-terminal" evidence="2">
    <location>
        <begin position="11"/>
        <end position="266"/>
    </location>
</feature>
<organism evidence="4 5">
    <name type="scientific">Corynebacterium occultum</name>
    <dbReference type="NCBI Taxonomy" id="2675219"/>
    <lineage>
        <taxon>Bacteria</taxon>
        <taxon>Bacillati</taxon>
        <taxon>Actinomycetota</taxon>
        <taxon>Actinomycetes</taxon>
        <taxon>Mycobacteriales</taxon>
        <taxon>Corynebacteriaceae</taxon>
        <taxon>Corynebacterium</taxon>
    </lineage>
</organism>
<evidence type="ECO:0000313" key="4">
    <source>
        <dbReference type="EMBL" id="QGU06572.1"/>
    </source>
</evidence>
<dbReference type="RefSeq" id="WP_156230163.1">
    <property type="nucleotide sequence ID" value="NZ_CP046455.1"/>
</dbReference>
<evidence type="ECO:0000256" key="1">
    <source>
        <dbReference type="ARBA" id="ARBA00006102"/>
    </source>
</evidence>
<dbReference type="GO" id="GO:0004658">
    <property type="term" value="F:propionyl-CoA carboxylase activity"/>
    <property type="evidence" value="ECO:0007669"/>
    <property type="project" value="UniProtKB-EC"/>
</dbReference>
<dbReference type="InterPro" id="IPR051047">
    <property type="entry name" value="AccD/PCCB"/>
</dbReference>
<dbReference type="EMBL" id="CP046455">
    <property type="protein sequence ID" value="QGU06572.1"/>
    <property type="molecule type" value="Genomic_DNA"/>
</dbReference>
<proteinExistence type="inferred from homology"/>
<evidence type="ECO:0000313" key="5">
    <source>
        <dbReference type="Proteomes" id="UP000424462"/>
    </source>
</evidence>
<dbReference type="InterPro" id="IPR029045">
    <property type="entry name" value="ClpP/crotonase-like_dom_sf"/>
</dbReference>
<name>A0A6B8VM74_9CORY</name>
<dbReference type="Proteomes" id="UP000424462">
    <property type="component" value="Chromosome"/>
</dbReference>
<dbReference type="SUPFAM" id="SSF52096">
    <property type="entry name" value="ClpP/crotonase"/>
    <property type="match status" value="2"/>
</dbReference>
<dbReference type="PANTHER" id="PTHR43842">
    <property type="entry name" value="PROPIONYL-COA CARBOXYLASE BETA CHAIN"/>
    <property type="match status" value="1"/>
</dbReference>
<protein>
    <submittedName>
        <fullName evidence="4">Putative propionyl-CoA carboxylase beta chain 5</fullName>
        <ecNumber evidence="4">6.4.1.3</ecNumber>
    </submittedName>
</protein>
<dbReference type="PROSITE" id="PS50989">
    <property type="entry name" value="COA_CT_CTER"/>
    <property type="match status" value="1"/>
</dbReference>
<dbReference type="KEGG" id="cok:COCCU_03090"/>
<dbReference type="EC" id="6.4.1.3" evidence="4"/>
<dbReference type="PANTHER" id="PTHR43842:SF2">
    <property type="entry name" value="PROPIONYL-COA CARBOXYLASE BETA CHAIN, MITOCHONDRIAL"/>
    <property type="match status" value="1"/>
</dbReference>